<dbReference type="Proteomes" id="UP001168877">
    <property type="component" value="Unassembled WGS sequence"/>
</dbReference>
<gene>
    <name evidence="3" type="ORF">LWI29_036758</name>
</gene>
<evidence type="ECO:0000259" key="2">
    <source>
        <dbReference type="Pfam" id="PF03101"/>
    </source>
</evidence>
<keyword evidence="1" id="KW-0479">Metal-binding</keyword>
<dbReference type="PANTHER" id="PTHR31669:SF302">
    <property type="entry name" value="PROTEIN FAR1-RELATED SEQUENCE"/>
    <property type="match status" value="1"/>
</dbReference>
<dbReference type="GO" id="GO:0005634">
    <property type="term" value="C:nucleus"/>
    <property type="evidence" value="ECO:0007669"/>
    <property type="project" value="UniProtKB-SubCell"/>
</dbReference>
<reference evidence="3" key="1">
    <citation type="journal article" date="2022" name="Plant J.">
        <title>Strategies of tolerance reflected in two North American maple genomes.</title>
        <authorList>
            <person name="McEvoy S.L."/>
            <person name="Sezen U.U."/>
            <person name="Trouern-Trend A."/>
            <person name="McMahon S.M."/>
            <person name="Schaberg P.G."/>
            <person name="Yang J."/>
            <person name="Wegrzyn J.L."/>
            <person name="Swenson N.G."/>
        </authorList>
    </citation>
    <scope>NUCLEOTIDE SEQUENCE</scope>
    <source>
        <strain evidence="3">NS2018</strain>
    </source>
</reference>
<dbReference type="GO" id="GO:0008270">
    <property type="term" value="F:zinc ion binding"/>
    <property type="evidence" value="ECO:0007669"/>
    <property type="project" value="UniProtKB-UniRule"/>
</dbReference>
<evidence type="ECO:0000313" key="4">
    <source>
        <dbReference type="Proteomes" id="UP001168877"/>
    </source>
</evidence>
<dbReference type="PANTHER" id="PTHR31669">
    <property type="entry name" value="PROTEIN FAR1-RELATED SEQUENCE 10-RELATED"/>
    <property type="match status" value="1"/>
</dbReference>
<keyword evidence="1" id="KW-0539">Nucleus</keyword>
<reference evidence="3" key="2">
    <citation type="submission" date="2023-06" db="EMBL/GenBank/DDBJ databases">
        <authorList>
            <person name="Swenson N.G."/>
            <person name="Wegrzyn J.L."/>
            <person name="Mcevoy S.L."/>
        </authorList>
    </citation>
    <scope>NUCLEOTIDE SEQUENCE</scope>
    <source>
        <strain evidence="3">NS2018</strain>
        <tissue evidence="3">Leaf</tissue>
    </source>
</reference>
<comment type="caution">
    <text evidence="3">The sequence shown here is derived from an EMBL/GenBank/DDBJ whole genome shotgun (WGS) entry which is preliminary data.</text>
</comment>
<name>A0AA39RWI1_ACESA</name>
<comment type="subcellular location">
    <subcellularLocation>
        <location evidence="1">Nucleus</location>
    </subcellularLocation>
</comment>
<protein>
    <recommendedName>
        <fullName evidence="1">Protein FAR1-RELATED SEQUENCE</fullName>
    </recommendedName>
</protein>
<dbReference type="InterPro" id="IPR031052">
    <property type="entry name" value="FHY3/FAR1"/>
</dbReference>
<organism evidence="3 4">
    <name type="scientific">Acer saccharum</name>
    <name type="common">Sugar maple</name>
    <dbReference type="NCBI Taxonomy" id="4024"/>
    <lineage>
        <taxon>Eukaryota</taxon>
        <taxon>Viridiplantae</taxon>
        <taxon>Streptophyta</taxon>
        <taxon>Embryophyta</taxon>
        <taxon>Tracheophyta</taxon>
        <taxon>Spermatophyta</taxon>
        <taxon>Magnoliopsida</taxon>
        <taxon>eudicotyledons</taxon>
        <taxon>Gunneridae</taxon>
        <taxon>Pentapetalae</taxon>
        <taxon>rosids</taxon>
        <taxon>malvids</taxon>
        <taxon>Sapindales</taxon>
        <taxon>Sapindaceae</taxon>
        <taxon>Hippocastanoideae</taxon>
        <taxon>Acereae</taxon>
        <taxon>Acer</taxon>
    </lineage>
</organism>
<evidence type="ECO:0000256" key="1">
    <source>
        <dbReference type="RuleBase" id="RU367018"/>
    </source>
</evidence>
<dbReference type="GO" id="GO:0006355">
    <property type="term" value="P:regulation of DNA-templated transcription"/>
    <property type="evidence" value="ECO:0007669"/>
    <property type="project" value="UniProtKB-UniRule"/>
</dbReference>
<comment type="function">
    <text evidence="1">Putative transcription activator involved in regulating light control of development.</text>
</comment>
<evidence type="ECO:0000313" key="3">
    <source>
        <dbReference type="EMBL" id="KAK0580127.1"/>
    </source>
</evidence>
<comment type="similarity">
    <text evidence="1">Belongs to the FHY3/FAR1 family.</text>
</comment>
<sequence length="268" mass="30727">MDTVNSEIGDPSKGSLKQILWKSCSSTCSNTDDNVHIPQVNQECKPMLGQEFASLDDVYDFYNKYAKEAGFSVRINSSWKNKENNEILRKEYVCSKEGISANAKGVVSETKRRRGITREGCNAKLAVLKSKTDTYTDSAMTKAISQTLPNTVHTYCSWHIINKLSEQLNEVTYRDYYSDFQKCIWESCTREEFDSKWKEVIENCNLNDNTWLHSMYEVLSEWVPTYVNHVFSAGMLGSQQSELSHAFFKSCVSKKNSPVDFIVLFNRD</sequence>
<dbReference type="Pfam" id="PF03101">
    <property type="entry name" value="FAR1"/>
    <property type="match status" value="1"/>
</dbReference>
<dbReference type="EMBL" id="JAUESC010000385">
    <property type="protein sequence ID" value="KAK0580127.1"/>
    <property type="molecule type" value="Genomic_DNA"/>
</dbReference>
<keyword evidence="1" id="KW-0863">Zinc-finger</keyword>
<keyword evidence="1" id="KW-0862">Zinc</keyword>
<keyword evidence="4" id="KW-1185">Reference proteome</keyword>
<dbReference type="InterPro" id="IPR004330">
    <property type="entry name" value="FAR1_DNA_bnd_dom"/>
</dbReference>
<dbReference type="AlphaFoldDB" id="A0AA39RWI1"/>
<proteinExistence type="inferred from homology"/>
<feature type="domain" description="FAR1" evidence="2">
    <location>
        <begin position="60"/>
        <end position="136"/>
    </location>
</feature>
<accession>A0AA39RWI1</accession>